<dbReference type="PANTHER" id="PTHR42718">
    <property type="entry name" value="MAJOR FACILITATOR SUPERFAMILY MULTIDRUG TRANSPORTER MFSC"/>
    <property type="match status" value="1"/>
</dbReference>
<gene>
    <name evidence="9" type="ORF">KL928_004224</name>
</gene>
<evidence type="ECO:0000256" key="4">
    <source>
        <dbReference type="ARBA" id="ARBA00022989"/>
    </source>
</evidence>
<accession>A0AAN6DDK3</accession>
<dbReference type="Gene3D" id="1.20.1250.20">
    <property type="entry name" value="MFS general substrate transporter like domains"/>
    <property type="match status" value="1"/>
</dbReference>
<dbReference type="PANTHER" id="PTHR42718:SF9">
    <property type="entry name" value="MAJOR FACILITATOR SUPERFAMILY MULTIDRUG TRANSPORTER MFSC"/>
    <property type="match status" value="1"/>
</dbReference>
<dbReference type="InterPro" id="IPR011701">
    <property type="entry name" value="MFS"/>
</dbReference>
<feature type="transmembrane region" description="Helical" evidence="7">
    <location>
        <begin position="60"/>
        <end position="79"/>
    </location>
</feature>
<name>A0AAN6DDK3_PICAN</name>
<comment type="caution">
    <text evidence="9">The sequence shown here is derived from an EMBL/GenBank/DDBJ whole genome shotgun (WGS) entry which is preliminary data.</text>
</comment>
<dbReference type="InterPro" id="IPR020846">
    <property type="entry name" value="MFS_dom"/>
</dbReference>
<evidence type="ECO:0000259" key="8">
    <source>
        <dbReference type="PROSITE" id="PS50850"/>
    </source>
</evidence>
<dbReference type="GeneID" id="66128275"/>
<evidence type="ECO:0000313" key="9">
    <source>
        <dbReference type="EMBL" id="KAG7816760.1"/>
    </source>
</evidence>
<dbReference type="SUPFAM" id="SSF103473">
    <property type="entry name" value="MFS general substrate transporter"/>
    <property type="match status" value="1"/>
</dbReference>
<evidence type="ECO:0000256" key="5">
    <source>
        <dbReference type="ARBA" id="ARBA00023136"/>
    </source>
</evidence>
<protein>
    <recommendedName>
        <fullName evidence="8">Major facilitator superfamily (MFS) profile domain-containing protein</fullName>
    </recommendedName>
</protein>
<keyword evidence="4 7" id="KW-1133">Transmembrane helix</keyword>
<evidence type="ECO:0000256" key="3">
    <source>
        <dbReference type="ARBA" id="ARBA00022692"/>
    </source>
</evidence>
<dbReference type="GO" id="GO:0022857">
    <property type="term" value="F:transmembrane transporter activity"/>
    <property type="evidence" value="ECO:0007669"/>
    <property type="project" value="InterPro"/>
</dbReference>
<feature type="domain" description="Major facilitator superfamily (MFS) profile" evidence="8">
    <location>
        <begin position="25"/>
        <end position="509"/>
    </location>
</feature>
<dbReference type="Proteomes" id="UP001196530">
    <property type="component" value="Unassembled WGS sequence"/>
</dbReference>
<dbReference type="AlphaFoldDB" id="A0AAN6DDK3"/>
<feature type="transmembrane region" description="Helical" evidence="7">
    <location>
        <begin position="116"/>
        <end position="138"/>
    </location>
</feature>
<evidence type="ECO:0000256" key="7">
    <source>
        <dbReference type="SAM" id="Phobius"/>
    </source>
</evidence>
<dbReference type="PROSITE" id="PS50850">
    <property type="entry name" value="MFS"/>
    <property type="match status" value="1"/>
</dbReference>
<organism evidence="9 10">
    <name type="scientific">Pichia angusta</name>
    <name type="common">Yeast</name>
    <name type="synonym">Hansenula polymorpha</name>
    <dbReference type="NCBI Taxonomy" id="870730"/>
    <lineage>
        <taxon>Eukaryota</taxon>
        <taxon>Fungi</taxon>
        <taxon>Dikarya</taxon>
        <taxon>Ascomycota</taxon>
        <taxon>Saccharomycotina</taxon>
        <taxon>Pichiomycetes</taxon>
        <taxon>Pichiales</taxon>
        <taxon>Pichiaceae</taxon>
        <taxon>Ogataea</taxon>
    </lineage>
</organism>
<dbReference type="Pfam" id="PF07690">
    <property type="entry name" value="MFS_1"/>
    <property type="match status" value="1"/>
</dbReference>
<dbReference type="EMBL" id="JAHLUX010000009">
    <property type="protein sequence ID" value="KAG7816760.1"/>
    <property type="molecule type" value="Genomic_DNA"/>
</dbReference>
<comment type="subcellular location">
    <subcellularLocation>
        <location evidence="1">Membrane</location>
        <topology evidence="1">Multi-pass membrane protein</topology>
    </subcellularLocation>
</comment>
<feature type="transmembrane region" description="Helical" evidence="7">
    <location>
        <begin position="24"/>
        <end position="48"/>
    </location>
</feature>
<dbReference type="GO" id="GO:0016020">
    <property type="term" value="C:membrane"/>
    <property type="evidence" value="ECO:0007669"/>
    <property type="project" value="UniProtKB-SubCell"/>
</dbReference>
<dbReference type="InterPro" id="IPR036259">
    <property type="entry name" value="MFS_trans_sf"/>
</dbReference>
<reference evidence="9" key="1">
    <citation type="journal article" date="2021" name="G3 (Bethesda)">
        <title>Genomic diversity, chromosomal rearrangements, and interspecies hybridization in the ogataea polymorpha species complex.</title>
        <authorList>
            <person name="Hanson S.J."/>
            <person name="Cinneide E.O."/>
            <person name="Salzberg L.I."/>
            <person name="Wolfe K.H."/>
            <person name="McGowan J."/>
            <person name="Fitzpatrick D.A."/>
            <person name="Matlin K."/>
        </authorList>
    </citation>
    <scope>NUCLEOTIDE SEQUENCE</scope>
    <source>
        <strain evidence="9">61-244</strain>
    </source>
</reference>
<sequence>MSIWNSVMGFVKTARHVEHQKSDFVLLIVLVGCAFDLVNVTATISSMSEIQRHFDATYSNASWVLSAYAVAFSGFIAVSGRIGDIVGHANLYIWSSVFFAVFSLLCGAVDSLTALIVFRTLQGVAAAAIVPSGYAIVARSFPPEKLGSRFSVLAAGFSLSFGVGYIVGGAFDLTSVGYKGIYYLSGGVMFVDACYHARCGRLHRGRRGLELAENVSPAAGGRNSVRGVLFLEHQHFGAHPGKRQALQADDPAHAQVAADDAGAGVHFGGCVRELLHAVCDHLAVRGIFPVRGAKFAATIRSQTGTQPGRHVRRDDAAVREKRHSVAVRLVHAGLLGRRGLDGALRNMEQQPQPFLLAVDSADAGALVRGQQLFLPALPERADWRSGPRSARACVGRDADIWPGWRESVFCGGHVGAGQRRQDGRKIPHLRLRADRGGLCGLAVLSCGVYTRPQDERKNPRRIVTPPWHRTSGRKTGRPGRSWSGSRSGAARQSAGFAALQARAACPESA</sequence>
<dbReference type="RefSeq" id="XP_043058291.1">
    <property type="nucleotide sequence ID" value="XM_043204899.1"/>
</dbReference>
<proteinExistence type="predicted"/>
<feature type="region of interest" description="Disordered" evidence="6">
    <location>
        <begin position="454"/>
        <end position="494"/>
    </location>
</feature>
<evidence type="ECO:0000256" key="2">
    <source>
        <dbReference type="ARBA" id="ARBA00022448"/>
    </source>
</evidence>
<keyword evidence="2" id="KW-0813">Transport</keyword>
<feature type="transmembrane region" description="Helical" evidence="7">
    <location>
        <begin position="150"/>
        <end position="168"/>
    </location>
</feature>
<feature type="compositionally biased region" description="Low complexity" evidence="6">
    <location>
        <begin position="478"/>
        <end position="494"/>
    </location>
</feature>
<evidence type="ECO:0000256" key="6">
    <source>
        <dbReference type="SAM" id="MobiDB-lite"/>
    </source>
</evidence>
<keyword evidence="5 7" id="KW-0472">Membrane</keyword>
<feature type="transmembrane region" description="Helical" evidence="7">
    <location>
        <begin position="91"/>
        <end position="110"/>
    </location>
</feature>
<evidence type="ECO:0000256" key="1">
    <source>
        <dbReference type="ARBA" id="ARBA00004141"/>
    </source>
</evidence>
<keyword evidence="3 7" id="KW-0812">Transmembrane</keyword>
<evidence type="ECO:0000313" key="10">
    <source>
        <dbReference type="Proteomes" id="UP001196530"/>
    </source>
</evidence>